<dbReference type="EMBL" id="JADJNC010000060">
    <property type="protein sequence ID" value="MBK7424977.1"/>
    <property type="molecule type" value="Genomic_DNA"/>
</dbReference>
<dbReference type="SUPFAM" id="SSF51735">
    <property type="entry name" value="NAD(P)-binding Rossmann-fold domains"/>
    <property type="match status" value="1"/>
</dbReference>
<organism evidence="4 5">
    <name type="scientific">Candidatus Propionivibrio dominans</name>
    <dbReference type="NCBI Taxonomy" id="2954373"/>
    <lineage>
        <taxon>Bacteria</taxon>
        <taxon>Pseudomonadati</taxon>
        <taxon>Pseudomonadota</taxon>
        <taxon>Betaproteobacteria</taxon>
        <taxon>Rhodocyclales</taxon>
        <taxon>Rhodocyclaceae</taxon>
        <taxon>Propionivibrio</taxon>
    </lineage>
</organism>
<evidence type="ECO:0000259" key="3">
    <source>
        <dbReference type="Pfam" id="PF01370"/>
    </source>
</evidence>
<evidence type="ECO:0000313" key="4">
    <source>
        <dbReference type="EMBL" id="MBK7424977.1"/>
    </source>
</evidence>
<comment type="caution">
    <text evidence="4">The sequence shown here is derived from an EMBL/GenBank/DDBJ whole genome shotgun (WGS) entry which is preliminary data.</text>
</comment>
<evidence type="ECO:0000256" key="1">
    <source>
        <dbReference type="ARBA" id="ARBA00022857"/>
    </source>
</evidence>
<evidence type="ECO:0000256" key="2">
    <source>
        <dbReference type="ARBA" id="ARBA00023277"/>
    </source>
</evidence>
<keyword evidence="2" id="KW-0119">Carbohydrate metabolism</keyword>
<accession>A0A9D7FG23</accession>
<dbReference type="GO" id="GO:0016491">
    <property type="term" value="F:oxidoreductase activity"/>
    <property type="evidence" value="ECO:0007669"/>
    <property type="project" value="InterPro"/>
</dbReference>
<dbReference type="InterPro" id="IPR036291">
    <property type="entry name" value="NAD(P)-bd_dom_sf"/>
</dbReference>
<dbReference type="CDD" id="cd05238">
    <property type="entry name" value="Gne_like_SDR_e"/>
    <property type="match status" value="1"/>
</dbReference>
<proteinExistence type="predicted"/>
<dbReference type="InterPro" id="IPR001509">
    <property type="entry name" value="Epimerase_deHydtase"/>
</dbReference>
<dbReference type="Pfam" id="PF01370">
    <property type="entry name" value="Epimerase"/>
    <property type="match status" value="1"/>
</dbReference>
<dbReference type="Proteomes" id="UP000886602">
    <property type="component" value="Unassembled WGS sequence"/>
</dbReference>
<sequence length="326" mass="35266">MKVLITGAAGFLGRRLANKLLRLGKLRNAAGVEEIMARLVLLDIVPVEGFSDPRVSVVSVDLADPQVLNRVVDAETASIFHLAAVVSSQAEADFDLGMRVNLDAARLLFETCRRLGHCPRVVFTSSVAVYGGDLPEVVQDDTALNPKSSYGIQKAIGELLLSDYSRRGFIDGRCLRLPTISVRPGKPNKAASSFASGIIREPLNNEETVCPVTADTRLWLLSPRQAVDSLVFGHELVAEAFALNRVLNLPGVSVTVGEMVETLGRISGQAAVSKIRWESDPVVQRIIGSWPGSWDMTRALALGFKGDRDFDSIVQAYIADDLNGAR</sequence>
<protein>
    <submittedName>
        <fullName evidence="4">SDR family oxidoreductase</fullName>
    </submittedName>
</protein>
<dbReference type="NCBIfam" id="NF043036">
    <property type="entry name" value="ErythonDh"/>
    <property type="match status" value="1"/>
</dbReference>
<dbReference type="AlphaFoldDB" id="A0A9D7FG23"/>
<dbReference type="PANTHER" id="PTHR43103">
    <property type="entry name" value="NUCLEOSIDE-DIPHOSPHATE-SUGAR EPIMERASE"/>
    <property type="match status" value="1"/>
</dbReference>
<dbReference type="Gene3D" id="3.90.25.10">
    <property type="entry name" value="UDP-galactose 4-epimerase, domain 1"/>
    <property type="match status" value="1"/>
</dbReference>
<name>A0A9D7FG23_9RHOO</name>
<gene>
    <name evidence="4" type="ORF">IPJ48_18900</name>
</gene>
<dbReference type="Gene3D" id="3.40.50.720">
    <property type="entry name" value="NAD(P)-binding Rossmann-like Domain"/>
    <property type="match status" value="1"/>
</dbReference>
<keyword evidence="1" id="KW-0521">NADP</keyword>
<dbReference type="InterPro" id="IPR050005">
    <property type="entry name" value="DenD"/>
</dbReference>
<feature type="domain" description="NAD-dependent epimerase/dehydratase" evidence="3">
    <location>
        <begin position="3"/>
        <end position="206"/>
    </location>
</feature>
<reference evidence="4" key="1">
    <citation type="submission" date="2020-10" db="EMBL/GenBank/DDBJ databases">
        <title>Connecting structure to function with the recovery of over 1000 high-quality activated sludge metagenome-assembled genomes encoding full-length rRNA genes using long-read sequencing.</title>
        <authorList>
            <person name="Singleton C.M."/>
            <person name="Petriglieri F."/>
            <person name="Kristensen J.M."/>
            <person name="Kirkegaard R.H."/>
            <person name="Michaelsen T.Y."/>
            <person name="Andersen M.H."/>
            <person name="Karst S.M."/>
            <person name="Dueholm M.S."/>
            <person name="Nielsen P.H."/>
            <person name="Albertsen M."/>
        </authorList>
    </citation>
    <scope>NUCLEOTIDE SEQUENCE</scope>
    <source>
        <strain evidence="4">EsbW_18-Q3-R4-48_MAXAC.044</strain>
    </source>
</reference>
<evidence type="ECO:0000313" key="5">
    <source>
        <dbReference type="Proteomes" id="UP000886602"/>
    </source>
</evidence>
<dbReference type="PANTHER" id="PTHR43103:SF3">
    <property type="entry name" value="ADP-L-GLYCERO-D-MANNO-HEPTOSE-6-EPIMERASE"/>
    <property type="match status" value="1"/>
</dbReference>